<dbReference type="InterPro" id="IPR020472">
    <property type="entry name" value="WD40_PAC1"/>
</dbReference>
<feature type="region of interest" description="Disordered" evidence="4">
    <location>
        <begin position="317"/>
        <end position="355"/>
    </location>
</feature>
<feature type="compositionally biased region" description="Polar residues" evidence="4">
    <location>
        <begin position="481"/>
        <end position="490"/>
    </location>
</feature>
<feature type="region of interest" description="Disordered" evidence="4">
    <location>
        <begin position="481"/>
        <end position="503"/>
    </location>
</feature>
<feature type="repeat" description="WD" evidence="3">
    <location>
        <begin position="415"/>
        <end position="445"/>
    </location>
</feature>
<dbReference type="EMBL" id="KN818352">
    <property type="protein sequence ID" value="KIL57937.1"/>
    <property type="molecule type" value="Genomic_DNA"/>
</dbReference>
<dbReference type="Proteomes" id="UP000054549">
    <property type="component" value="Unassembled WGS sequence"/>
</dbReference>
<feature type="region of interest" description="Disordered" evidence="4">
    <location>
        <begin position="1"/>
        <end position="45"/>
    </location>
</feature>
<dbReference type="FunCoup" id="A0A0C2W9P7">
    <property type="interactions" value="134"/>
</dbReference>
<keyword evidence="6" id="KW-1185">Reference proteome</keyword>
<dbReference type="InterPro" id="IPR050505">
    <property type="entry name" value="WDR55/POC1"/>
</dbReference>
<dbReference type="InParanoid" id="A0A0C2W9P7"/>
<feature type="compositionally biased region" description="Low complexity" evidence="4">
    <location>
        <begin position="317"/>
        <end position="351"/>
    </location>
</feature>
<dbReference type="Gene3D" id="2.130.10.10">
    <property type="entry name" value="YVTN repeat-like/Quinoprotein amine dehydrogenase"/>
    <property type="match status" value="1"/>
</dbReference>
<keyword evidence="1 3" id="KW-0853">WD repeat</keyword>
<dbReference type="STRING" id="946122.A0A0C2W9P7"/>
<evidence type="ECO:0000256" key="4">
    <source>
        <dbReference type="SAM" id="MobiDB-lite"/>
    </source>
</evidence>
<dbReference type="AlphaFoldDB" id="A0A0C2W9P7"/>
<dbReference type="PRINTS" id="PR00320">
    <property type="entry name" value="GPROTEINBRPT"/>
</dbReference>
<dbReference type="Pfam" id="PF00400">
    <property type="entry name" value="WD40"/>
    <property type="match status" value="7"/>
</dbReference>
<feature type="repeat" description="WD" evidence="3">
    <location>
        <begin position="237"/>
        <end position="271"/>
    </location>
</feature>
<reference evidence="5 6" key="1">
    <citation type="submission" date="2014-04" db="EMBL/GenBank/DDBJ databases">
        <title>Evolutionary Origins and Diversification of the Mycorrhizal Mutualists.</title>
        <authorList>
            <consortium name="DOE Joint Genome Institute"/>
            <consortium name="Mycorrhizal Genomics Consortium"/>
            <person name="Kohler A."/>
            <person name="Kuo A."/>
            <person name="Nagy L.G."/>
            <person name="Floudas D."/>
            <person name="Copeland A."/>
            <person name="Barry K.W."/>
            <person name="Cichocki N."/>
            <person name="Veneault-Fourrey C."/>
            <person name="LaButti K."/>
            <person name="Lindquist E.A."/>
            <person name="Lipzen A."/>
            <person name="Lundell T."/>
            <person name="Morin E."/>
            <person name="Murat C."/>
            <person name="Riley R."/>
            <person name="Ohm R."/>
            <person name="Sun H."/>
            <person name="Tunlid A."/>
            <person name="Henrissat B."/>
            <person name="Grigoriev I.V."/>
            <person name="Hibbett D.S."/>
            <person name="Martin F."/>
        </authorList>
    </citation>
    <scope>NUCLEOTIDE SEQUENCE [LARGE SCALE GENOMIC DNA]</scope>
    <source>
        <strain evidence="5 6">Koide BX008</strain>
    </source>
</reference>
<dbReference type="HOGENOM" id="CLU_425755_0_0_1"/>
<feature type="repeat" description="WD" evidence="3">
    <location>
        <begin position="161"/>
        <end position="195"/>
    </location>
</feature>
<evidence type="ECO:0000256" key="1">
    <source>
        <dbReference type="ARBA" id="ARBA00022574"/>
    </source>
</evidence>
<dbReference type="InterPro" id="IPR036322">
    <property type="entry name" value="WD40_repeat_dom_sf"/>
</dbReference>
<proteinExistence type="predicted"/>
<dbReference type="OrthoDB" id="17410at2759"/>
<dbReference type="PANTHER" id="PTHR44019:SF8">
    <property type="entry name" value="POC1 CENTRIOLAR PROTEIN HOMOLOG"/>
    <property type="match status" value="1"/>
</dbReference>
<feature type="repeat" description="WD" evidence="3">
    <location>
        <begin position="196"/>
        <end position="226"/>
    </location>
</feature>
<evidence type="ECO:0000313" key="6">
    <source>
        <dbReference type="Proteomes" id="UP000054549"/>
    </source>
</evidence>
<dbReference type="PROSITE" id="PS00678">
    <property type="entry name" value="WD_REPEATS_1"/>
    <property type="match status" value="4"/>
</dbReference>
<dbReference type="PANTHER" id="PTHR44019">
    <property type="entry name" value="WD REPEAT-CONTAINING PROTEIN 55"/>
    <property type="match status" value="1"/>
</dbReference>
<dbReference type="InterPro" id="IPR019775">
    <property type="entry name" value="WD40_repeat_CS"/>
</dbReference>
<protein>
    <submittedName>
        <fullName evidence="5">Uncharacterized protein</fullName>
    </submittedName>
</protein>
<gene>
    <name evidence="5" type="ORF">M378DRAFT_171167</name>
</gene>
<feature type="compositionally biased region" description="Low complexity" evidence="4">
    <location>
        <begin position="1"/>
        <end position="16"/>
    </location>
</feature>
<dbReference type="InterPro" id="IPR001680">
    <property type="entry name" value="WD40_rpt"/>
</dbReference>
<evidence type="ECO:0000256" key="2">
    <source>
        <dbReference type="ARBA" id="ARBA00022737"/>
    </source>
</evidence>
<keyword evidence="2" id="KW-0677">Repeat</keyword>
<evidence type="ECO:0000256" key="3">
    <source>
        <dbReference type="PROSITE-ProRule" id="PRU00221"/>
    </source>
</evidence>
<name>A0A0C2W9P7_AMAMK</name>
<dbReference type="PROSITE" id="PS50082">
    <property type="entry name" value="WD_REPEATS_2"/>
    <property type="match status" value="6"/>
</dbReference>
<dbReference type="CDD" id="cd00200">
    <property type="entry name" value="WD40"/>
    <property type="match status" value="1"/>
</dbReference>
<dbReference type="SUPFAM" id="SSF50978">
    <property type="entry name" value="WD40 repeat-like"/>
    <property type="match status" value="1"/>
</dbReference>
<accession>A0A0C2W9P7</accession>
<feature type="repeat" description="WD" evidence="3">
    <location>
        <begin position="380"/>
        <end position="408"/>
    </location>
</feature>
<dbReference type="PROSITE" id="PS50294">
    <property type="entry name" value="WD_REPEATS_REGION"/>
    <property type="match status" value="4"/>
</dbReference>
<dbReference type="SMART" id="SM00320">
    <property type="entry name" value="WD40"/>
    <property type="match status" value="7"/>
</dbReference>
<evidence type="ECO:0000313" key="5">
    <source>
        <dbReference type="EMBL" id="KIL57937.1"/>
    </source>
</evidence>
<organism evidence="5 6">
    <name type="scientific">Amanita muscaria (strain Koide BX008)</name>
    <dbReference type="NCBI Taxonomy" id="946122"/>
    <lineage>
        <taxon>Eukaryota</taxon>
        <taxon>Fungi</taxon>
        <taxon>Dikarya</taxon>
        <taxon>Basidiomycota</taxon>
        <taxon>Agaricomycotina</taxon>
        <taxon>Agaricomycetes</taxon>
        <taxon>Agaricomycetidae</taxon>
        <taxon>Agaricales</taxon>
        <taxon>Pluteineae</taxon>
        <taxon>Amanitaceae</taxon>
        <taxon>Amanita</taxon>
    </lineage>
</organism>
<feature type="repeat" description="WD" evidence="3">
    <location>
        <begin position="272"/>
        <end position="307"/>
    </location>
</feature>
<sequence>MPPSRNRSNPGRSRAPMQPQNTYRRSERLARRSRHGHHTPNAWPTVVTPNVISRFTGTPHHDSLNLTSMQADHGVHGPPPGSSVVPTSQGAFPDELDIHTVPPECKCEGTDCVVACVKFSSDGKYLATGCNRTAQIYDTRTGAKICVLTDKTVGKAGNLYIRSVCFSPDGKLLATGAEDKKIRIWDISKKRILRVFDGHQEEVFCLVFSLDGRLIVSGSGDKTVLLTINNPDGDAGVTSVAISPNGQFVTAGSLDAIVRIWDVATGHLLERLRGHRDGVYSVAFTPDGTGLVSGSLDKILKFWDVSSPLLNGNANAVAGAGASESSSSSSSNGASASANGTKKVTGPGTTGQQDVFVKRDGGEKIASPCTMVTRLAPDYVLSVAVSHDGQWIVSGSKDHGVQFWDTRSAVVQCMLQGHKNSVISVDLSPTGGLFATGSGDWLARICNHMHVNSNTQTSTKGALRLSFQNKNRTPMSASICSVSPTPTRNRVNIPPTPKRPFASSQRLIQGSFPPSMLETLLPCKYECSSGRFQSAEPGRVTPQYYYVGENLMMMYNQHSGPTIPPLRENSTLMTVITTCGLHIPASAWQLLGILIYSRLVHRLVDNFLKPPKLTALTLELMPCDKVVAHASSYGNRYHCTVRF</sequence>
<dbReference type="InterPro" id="IPR015943">
    <property type="entry name" value="WD40/YVTN_repeat-like_dom_sf"/>
</dbReference>